<dbReference type="PANTHER" id="PTHR39181">
    <property type="entry name" value="TYROSINE-PROTEIN PHOSPHATASE YWQE"/>
    <property type="match status" value="1"/>
</dbReference>
<keyword evidence="3 6" id="KW-0378">Hydrolase</keyword>
<proteinExistence type="inferred from homology"/>
<evidence type="ECO:0000256" key="4">
    <source>
        <dbReference type="ARBA" id="ARBA00022912"/>
    </source>
</evidence>
<protein>
    <recommendedName>
        <fullName evidence="2">protein-tyrosine-phosphatase</fullName>
        <ecNumber evidence="2">3.1.3.48</ecNumber>
    </recommendedName>
</protein>
<evidence type="ECO:0000313" key="6">
    <source>
        <dbReference type="EMBL" id="MBB5263829.1"/>
    </source>
</evidence>
<dbReference type="Gene3D" id="3.20.20.140">
    <property type="entry name" value="Metal-dependent hydrolases"/>
    <property type="match status" value="1"/>
</dbReference>
<organism evidence="6 7">
    <name type="scientific">Catenibacillus scindens</name>
    <dbReference type="NCBI Taxonomy" id="673271"/>
    <lineage>
        <taxon>Bacteria</taxon>
        <taxon>Bacillati</taxon>
        <taxon>Bacillota</taxon>
        <taxon>Clostridia</taxon>
        <taxon>Lachnospirales</taxon>
        <taxon>Lachnospiraceae</taxon>
        <taxon>Catenibacillus</taxon>
    </lineage>
</organism>
<dbReference type="GO" id="GO:0004725">
    <property type="term" value="F:protein tyrosine phosphatase activity"/>
    <property type="evidence" value="ECO:0007669"/>
    <property type="project" value="UniProtKB-EC"/>
</dbReference>
<dbReference type="InterPro" id="IPR016195">
    <property type="entry name" value="Pol/histidinol_Pase-like"/>
</dbReference>
<comment type="catalytic activity">
    <reaction evidence="5">
        <text>O-phospho-L-tyrosyl-[protein] + H2O = L-tyrosyl-[protein] + phosphate</text>
        <dbReference type="Rhea" id="RHEA:10684"/>
        <dbReference type="Rhea" id="RHEA-COMP:10136"/>
        <dbReference type="Rhea" id="RHEA-COMP:20101"/>
        <dbReference type="ChEBI" id="CHEBI:15377"/>
        <dbReference type="ChEBI" id="CHEBI:43474"/>
        <dbReference type="ChEBI" id="CHEBI:46858"/>
        <dbReference type="ChEBI" id="CHEBI:61978"/>
        <dbReference type="EC" id="3.1.3.48"/>
    </reaction>
</comment>
<dbReference type="SUPFAM" id="SSF89550">
    <property type="entry name" value="PHP domain-like"/>
    <property type="match status" value="1"/>
</dbReference>
<keyword evidence="7" id="KW-1185">Reference proteome</keyword>
<gene>
    <name evidence="6" type="ORF">HNP82_000927</name>
</gene>
<dbReference type="EMBL" id="JACHFW010000002">
    <property type="protein sequence ID" value="MBB5263829.1"/>
    <property type="molecule type" value="Genomic_DNA"/>
</dbReference>
<dbReference type="AlphaFoldDB" id="A0A7W8M4H1"/>
<evidence type="ECO:0000256" key="5">
    <source>
        <dbReference type="ARBA" id="ARBA00051722"/>
    </source>
</evidence>
<keyword evidence="4" id="KW-0904">Protein phosphatase</keyword>
<dbReference type="PIRSF" id="PIRSF016557">
    <property type="entry name" value="Caps_synth_CpsB"/>
    <property type="match status" value="1"/>
</dbReference>
<evidence type="ECO:0000256" key="1">
    <source>
        <dbReference type="ARBA" id="ARBA00005750"/>
    </source>
</evidence>
<reference evidence="6 7" key="1">
    <citation type="submission" date="2020-08" db="EMBL/GenBank/DDBJ databases">
        <title>Genomic Encyclopedia of Type Strains, Phase IV (KMG-IV): sequencing the most valuable type-strain genomes for metagenomic binning, comparative biology and taxonomic classification.</title>
        <authorList>
            <person name="Goeker M."/>
        </authorList>
    </citation>
    <scope>NUCLEOTIDE SEQUENCE [LARGE SCALE GENOMIC DNA]</scope>
    <source>
        <strain evidence="6 7">DSM 106146</strain>
    </source>
</reference>
<name>A0A7W8M4H1_9FIRM</name>
<dbReference type="GO" id="GO:0030145">
    <property type="term" value="F:manganese ion binding"/>
    <property type="evidence" value="ECO:0007669"/>
    <property type="project" value="InterPro"/>
</dbReference>
<dbReference type="InterPro" id="IPR016667">
    <property type="entry name" value="Caps_polysacc_synth_CpsB/CapC"/>
</dbReference>
<evidence type="ECO:0000256" key="2">
    <source>
        <dbReference type="ARBA" id="ARBA00013064"/>
    </source>
</evidence>
<comment type="caution">
    <text evidence="6">The sequence shown here is derived from an EMBL/GenBank/DDBJ whole genome shotgun (WGS) entry which is preliminary data.</text>
</comment>
<evidence type="ECO:0000256" key="3">
    <source>
        <dbReference type="ARBA" id="ARBA00022801"/>
    </source>
</evidence>
<dbReference type="RefSeq" id="WP_183771964.1">
    <property type="nucleotide sequence ID" value="NZ_CAWVEG010000215.1"/>
</dbReference>
<evidence type="ECO:0000313" key="7">
    <source>
        <dbReference type="Proteomes" id="UP000543642"/>
    </source>
</evidence>
<dbReference type="Proteomes" id="UP000543642">
    <property type="component" value="Unassembled WGS sequence"/>
</dbReference>
<dbReference type="PANTHER" id="PTHR39181:SF1">
    <property type="entry name" value="TYROSINE-PROTEIN PHOSPHATASE YWQE"/>
    <property type="match status" value="1"/>
</dbReference>
<accession>A0A7W8M4H1</accession>
<comment type="similarity">
    <text evidence="1">Belongs to the metallo-dependent hydrolases superfamily. CpsB/CapC family.</text>
</comment>
<sequence>MTDIHSHLIPEVDDGSFSLEMSEIMIFMAYQQGVRTFFTTPHSSAFLADPERVRKNYQSLKEQTEKLPLGIKIFPGCEVRCDIAHMGETMEHLKSGRFPSMNGTRYVLTEFSVRIQPSEALQIIFLMRKAGWRPVIAHMERYPFLDDGKTTEKMLDMGCFLQINAYSLEKDDEGDFKRARKLLLEEKVSFLGSDTHRMNHRPPSVEKGLCYLYEHCSGEYADAVAFENARKYLLTS</sequence>
<dbReference type="Pfam" id="PF19567">
    <property type="entry name" value="CpsB_CapC"/>
    <property type="match status" value="1"/>
</dbReference>
<dbReference type="EC" id="3.1.3.48" evidence="2"/>